<gene>
    <name evidence="6" type="ORF">JZO71_02095</name>
</gene>
<proteinExistence type="predicted"/>
<evidence type="ECO:0000256" key="3">
    <source>
        <dbReference type="ARBA" id="ARBA00022630"/>
    </source>
</evidence>
<dbReference type="CDD" id="cd04730">
    <property type="entry name" value="NPD_like"/>
    <property type="match status" value="1"/>
</dbReference>
<dbReference type="InterPro" id="IPR013785">
    <property type="entry name" value="Aldolase_TIM"/>
</dbReference>
<evidence type="ECO:0000256" key="5">
    <source>
        <dbReference type="ARBA" id="ARBA00023002"/>
    </source>
</evidence>
<name>A0ABS3HZZ8_9ENTE</name>
<comment type="caution">
    <text evidence="6">The sequence shown here is derived from an EMBL/GenBank/DDBJ whole genome shotgun (WGS) entry which is preliminary data.</text>
</comment>
<dbReference type="GO" id="GO:0004497">
    <property type="term" value="F:monooxygenase activity"/>
    <property type="evidence" value="ECO:0007669"/>
    <property type="project" value="UniProtKB-KW"/>
</dbReference>
<dbReference type="Gene3D" id="3.20.20.70">
    <property type="entry name" value="Aldolase class I"/>
    <property type="match status" value="1"/>
</dbReference>
<comment type="function">
    <text evidence="1">Nitronate monooxygenase that uses molecular oxygen to catalyze the oxidative denitrification of alkyl nitronates. Acts on propionate 3-nitronate (P3N), the presumed physiological substrate. Probably functions in the detoxification of P3N, a metabolic poison produced by plants and fungi as a defense mechanism.</text>
</comment>
<keyword evidence="6" id="KW-0503">Monooxygenase</keyword>
<evidence type="ECO:0000313" key="6">
    <source>
        <dbReference type="EMBL" id="MBO0481111.1"/>
    </source>
</evidence>
<dbReference type="EMBL" id="JAFLWI010000002">
    <property type="protein sequence ID" value="MBO0481111.1"/>
    <property type="molecule type" value="Genomic_DNA"/>
</dbReference>
<dbReference type="InterPro" id="IPR004136">
    <property type="entry name" value="NMO"/>
</dbReference>
<keyword evidence="7" id="KW-1185">Reference proteome</keyword>
<dbReference type="Pfam" id="PF03060">
    <property type="entry name" value="NMO"/>
    <property type="match status" value="2"/>
</dbReference>
<dbReference type="PANTHER" id="PTHR32332:SF20">
    <property type="entry name" value="2-NITROPROPANE DIOXYGENASE-LIKE PROTEIN"/>
    <property type="match status" value="1"/>
</dbReference>
<keyword evidence="4" id="KW-0288">FMN</keyword>
<dbReference type="Proteomes" id="UP000664832">
    <property type="component" value="Unassembled WGS sequence"/>
</dbReference>
<protein>
    <recommendedName>
        <fullName evidence="2">Probable nitronate monooxygenase</fullName>
    </recommendedName>
</protein>
<evidence type="ECO:0000256" key="4">
    <source>
        <dbReference type="ARBA" id="ARBA00022643"/>
    </source>
</evidence>
<dbReference type="RefSeq" id="WP_206897944.1">
    <property type="nucleotide sequence ID" value="NZ_JAFLWI010000002.1"/>
</dbReference>
<evidence type="ECO:0000256" key="2">
    <source>
        <dbReference type="ARBA" id="ARBA00013457"/>
    </source>
</evidence>
<sequence>MITNLFNLDYPIIQGAMANISNATLVAAVSEQGALGTLSSYGLTAKELQSEIWKVRKKTNKNFSCNLMLQQENISELLPVILHENVPIVSISAGFKPKLIQELKSRNVKVISVVGSRYQAEKVIANEVDCIVAEGKEAGGHIGEASLNQLIADIVTMTNIPVVAAGGIGSSEEIKNKLQLGVKGVQLGTAFMVSQESPLPRAIKTLLTNKISKTKVVHNISGEIRIAKTDNYFVPCGMGIKRINQISSVAEIIAMLNKH</sequence>
<keyword evidence="3" id="KW-0285">Flavoprotein</keyword>
<evidence type="ECO:0000256" key="1">
    <source>
        <dbReference type="ARBA" id="ARBA00003535"/>
    </source>
</evidence>
<accession>A0ABS3HZZ8</accession>
<reference evidence="6 7" key="1">
    <citation type="submission" date="2021-03" db="EMBL/GenBank/DDBJ databases">
        <title>Enterococcal diversity collection.</title>
        <authorList>
            <person name="Gilmore M.S."/>
            <person name="Schwartzman J."/>
            <person name="Van Tyne D."/>
            <person name="Martin M."/>
            <person name="Earl A.M."/>
            <person name="Manson A.L."/>
            <person name="Straub T."/>
            <person name="Salamzade R."/>
            <person name="Saavedra J."/>
            <person name="Lebreton F."/>
            <person name="Prichula J."/>
            <person name="Schaufler K."/>
            <person name="Gaca A."/>
            <person name="Sgardioli B."/>
            <person name="Wagenaar J."/>
            <person name="Strong T."/>
        </authorList>
    </citation>
    <scope>NUCLEOTIDE SEQUENCE [LARGE SCALE GENOMIC DNA]</scope>
    <source>
        <strain evidence="6 7">MSG2901</strain>
    </source>
</reference>
<dbReference type="SUPFAM" id="SSF51412">
    <property type="entry name" value="Inosine monophosphate dehydrogenase (IMPDH)"/>
    <property type="match status" value="1"/>
</dbReference>
<dbReference type="PANTHER" id="PTHR32332">
    <property type="entry name" value="2-NITROPROPANE DIOXYGENASE"/>
    <property type="match status" value="1"/>
</dbReference>
<keyword evidence="5" id="KW-0560">Oxidoreductase</keyword>
<evidence type="ECO:0000313" key="7">
    <source>
        <dbReference type="Proteomes" id="UP000664832"/>
    </source>
</evidence>
<organism evidence="6 7">
    <name type="scientific">Candidatus Enterococcus courvalinii</name>
    <dbReference type="NCBI Taxonomy" id="2815329"/>
    <lineage>
        <taxon>Bacteria</taxon>
        <taxon>Bacillati</taxon>
        <taxon>Bacillota</taxon>
        <taxon>Bacilli</taxon>
        <taxon>Lactobacillales</taxon>
        <taxon>Enterococcaceae</taxon>
        <taxon>Enterococcus</taxon>
    </lineage>
</organism>